<gene>
    <name evidence="12" type="ORF">OEZ85_012696</name>
</gene>
<dbReference type="InterPro" id="IPR043504">
    <property type="entry name" value="Peptidase_S1_PA_chymotrypsin"/>
</dbReference>
<dbReference type="InterPro" id="IPR036058">
    <property type="entry name" value="Kazal_dom_sf"/>
</dbReference>
<evidence type="ECO:0000256" key="9">
    <source>
        <dbReference type="SAM" id="MobiDB-lite"/>
    </source>
</evidence>
<proteinExistence type="inferred from homology"/>
<feature type="region of interest" description="Disordered" evidence="9">
    <location>
        <begin position="135"/>
        <end position="156"/>
    </location>
</feature>
<dbReference type="PROSITE" id="PS00134">
    <property type="entry name" value="TRYPSIN_HIS"/>
    <property type="match status" value="1"/>
</dbReference>
<keyword evidence="8" id="KW-0175">Coiled coil</keyword>
<accession>A0ABY8U3N5</accession>
<feature type="compositionally biased region" description="Low complexity" evidence="9">
    <location>
        <begin position="233"/>
        <end position="243"/>
    </location>
</feature>
<sequence>MASPETMGTGVWLIFLLLSGPLLSSVSASAGASKQGAFTCNEDVGCPQETQPVCGQDGEWYQNRCIAGCSNIAVDDSGKACSGSPMPFEDQKPGPQGAESNGLEGVRTVAKDIINAFRDEGLRYVGRIKLAKELAPRPQGSVPVSQPEPELGPDGNWQVEALRCTSNGDVYKGRMRIPRAMAEMEAAGPSPLAPWLKGSMQQQQQQPLYLSAGSSSGSKIVQESGSYTAAGTQQQQQQQQPQKEQPKGLFGRIRGMFTPAAPRRFTFSFWPFKKANATAATSSSSSSSNSSGSTVKLESGTLSENQGSSSSSSVDEDYQALQEYLAELQQLEAAKAAAAAVSGNSTGSSSSNSSSGNRRLLEIIGADNRFLCERGYPYTAIGQIQVVDNTGLYICTGTLIRPDKVLTAAHCVWNTKRNAFYYNLNFAPGRYRDSGSMVNPWGVVPWKSVTVFDAFKKNPATWDVAVVTLNKKLGSLTGYMGMAAACNSNVKLTVAGYPQDQSQGTCMANTCSVPYVDCNALTNIHTCDTIMGMSGSPLWDNKNRIRMIHVAGIQDKPENRATTVTQFLVNTISKW</sequence>
<keyword evidence="4 7" id="KW-0732">Signal</keyword>
<dbReference type="InterPro" id="IPR018114">
    <property type="entry name" value="TRYPSIN_HIS"/>
</dbReference>
<dbReference type="InterPro" id="IPR002350">
    <property type="entry name" value="Kazal_dom"/>
</dbReference>
<dbReference type="PROSITE" id="PS00282">
    <property type="entry name" value="KAZAL_1"/>
    <property type="match status" value="1"/>
</dbReference>
<dbReference type="InterPro" id="IPR009003">
    <property type="entry name" value="Peptidase_S1_PA"/>
</dbReference>
<comment type="similarity">
    <text evidence="1">Belongs to the peptidase S1 family.</text>
</comment>
<dbReference type="PROSITE" id="PS51465">
    <property type="entry name" value="KAZAL_2"/>
    <property type="match status" value="1"/>
</dbReference>
<feature type="compositionally biased region" description="Polar residues" evidence="9">
    <location>
        <begin position="212"/>
        <end position="232"/>
    </location>
</feature>
<evidence type="ECO:0000256" key="3">
    <source>
        <dbReference type="ARBA" id="ARBA00022670"/>
    </source>
</evidence>
<feature type="domain" description="Kazal-like" evidence="11">
    <location>
        <begin position="34"/>
        <end position="83"/>
    </location>
</feature>
<reference evidence="12 13" key="1">
    <citation type="submission" date="2023-05" db="EMBL/GenBank/DDBJ databases">
        <title>A 100% complete, gapless, phased diploid assembly of the Scenedesmus obliquus UTEX 3031 genome.</title>
        <authorList>
            <person name="Biondi T.C."/>
            <person name="Hanschen E.R."/>
            <person name="Kwon T."/>
            <person name="Eng W."/>
            <person name="Kruse C.P.S."/>
            <person name="Koehler S.I."/>
            <person name="Kunde Y."/>
            <person name="Gleasner C.D."/>
            <person name="You Mak K.T."/>
            <person name="Polle J."/>
            <person name="Hovde B.T."/>
            <person name="Starkenburg S.R."/>
        </authorList>
    </citation>
    <scope>NUCLEOTIDE SEQUENCE [LARGE SCALE GENOMIC DNA]</scope>
    <source>
        <strain evidence="12 13">DOE0152z</strain>
    </source>
</reference>
<evidence type="ECO:0000256" key="4">
    <source>
        <dbReference type="ARBA" id="ARBA00022729"/>
    </source>
</evidence>
<feature type="region of interest" description="Disordered" evidence="9">
    <location>
        <begin position="280"/>
        <end position="314"/>
    </location>
</feature>
<dbReference type="PANTHER" id="PTHR15462">
    <property type="entry name" value="SERINE PROTEASE"/>
    <property type="match status" value="1"/>
</dbReference>
<evidence type="ECO:0000256" key="7">
    <source>
        <dbReference type="RuleBase" id="RU004296"/>
    </source>
</evidence>
<dbReference type="EC" id="3.4.21.-" evidence="7"/>
<evidence type="ECO:0000256" key="5">
    <source>
        <dbReference type="ARBA" id="ARBA00022801"/>
    </source>
</evidence>
<keyword evidence="5 7" id="KW-0378">Hydrolase</keyword>
<keyword evidence="6 7" id="KW-0720">Serine protease</keyword>
<dbReference type="InterPro" id="IPR050966">
    <property type="entry name" value="Glutamyl_endopeptidase"/>
</dbReference>
<comment type="similarity">
    <text evidence="2 7">Belongs to the peptidase S1B family.</text>
</comment>
<evidence type="ECO:0000256" key="6">
    <source>
        <dbReference type="ARBA" id="ARBA00022825"/>
    </source>
</evidence>
<organism evidence="12 13">
    <name type="scientific">Tetradesmus obliquus</name>
    <name type="common">Green alga</name>
    <name type="synonym">Acutodesmus obliquus</name>
    <dbReference type="NCBI Taxonomy" id="3088"/>
    <lineage>
        <taxon>Eukaryota</taxon>
        <taxon>Viridiplantae</taxon>
        <taxon>Chlorophyta</taxon>
        <taxon>core chlorophytes</taxon>
        <taxon>Chlorophyceae</taxon>
        <taxon>CS clade</taxon>
        <taxon>Sphaeropleales</taxon>
        <taxon>Scenedesmaceae</taxon>
        <taxon>Tetradesmus</taxon>
    </lineage>
</organism>
<evidence type="ECO:0000313" key="13">
    <source>
        <dbReference type="Proteomes" id="UP001244341"/>
    </source>
</evidence>
<dbReference type="PANTHER" id="PTHR15462:SF8">
    <property type="entry name" value="SERINE PROTEASE"/>
    <property type="match status" value="1"/>
</dbReference>
<dbReference type="Pfam" id="PF00050">
    <property type="entry name" value="Kazal_1"/>
    <property type="match status" value="1"/>
</dbReference>
<evidence type="ECO:0000256" key="8">
    <source>
        <dbReference type="SAM" id="Coils"/>
    </source>
</evidence>
<feature type="region of interest" description="Disordered" evidence="9">
    <location>
        <begin position="80"/>
        <end position="103"/>
    </location>
</feature>
<dbReference type="EMBL" id="CP126214">
    <property type="protein sequence ID" value="WIA15955.1"/>
    <property type="molecule type" value="Genomic_DNA"/>
</dbReference>
<dbReference type="Pfam" id="PF00089">
    <property type="entry name" value="Trypsin"/>
    <property type="match status" value="1"/>
</dbReference>
<keyword evidence="3 7" id="KW-0645">Protease</keyword>
<feature type="signal peptide" evidence="7">
    <location>
        <begin position="1"/>
        <end position="28"/>
    </location>
</feature>
<dbReference type="InterPro" id="IPR008256">
    <property type="entry name" value="Peptidase_S1B"/>
</dbReference>
<keyword evidence="13" id="KW-1185">Reference proteome</keyword>
<feature type="chain" id="PRO_5044996254" description="Serine protease" evidence="7">
    <location>
        <begin position="29"/>
        <end position="575"/>
    </location>
</feature>
<protein>
    <recommendedName>
        <fullName evidence="7">Serine protease</fullName>
        <ecNumber evidence="7">3.4.21.-</ecNumber>
    </recommendedName>
</protein>
<dbReference type="Gene3D" id="3.30.60.30">
    <property type="match status" value="1"/>
</dbReference>
<feature type="compositionally biased region" description="Low complexity" evidence="9">
    <location>
        <begin position="280"/>
        <end position="294"/>
    </location>
</feature>
<dbReference type="Proteomes" id="UP001244341">
    <property type="component" value="Chromosome 7b"/>
</dbReference>
<evidence type="ECO:0000256" key="2">
    <source>
        <dbReference type="ARBA" id="ARBA00008764"/>
    </source>
</evidence>
<dbReference type="Gene3D" id="2.40.10.10">
    <property type="entry name" value="Trypsin-like serine proteases"/>
    <property type="match status" value="2"/>
</dbReference>
<dbReference type="SUPFAM" id="SSF100895">
    <property type="entry name" value="Kazal-type serine protease inhibitors"/>
    <property type="match status" value="1"/>
</dbReference>
<feature type="region of interest" description="Disordered" evidence="9">
    <location>
        <begin position="193"/>
        <end position="246"/>
    </location>
</feature>
<dbReference type="InterPro" id="IPR001254">
    <property type="entry name" value="Trypsin_dom"/>
</dbReference>
<name>A0ABY8U3N5_TETOB</name>
<evidence type="ECO:0000259" key="11">
    <source>
        <dbReference type="PROSITE" id="PS51465"/>
    </source>
</evidence>
<dbReference type="PROSITE" id="PS50240">
    <property type="entry name" value="TRYPSIN_DOM"/>
    <property type="match status" value="1"/>
</dbReference>
<dbReference type="SUPFAM" id="SSF50494">
    <property type="entry name" value="Trypsin-like serine proteases"/>
    <property type="match status" value="1"/>
</dbReference>
<evidence type="ECO:0000313" key="12">
    <source>
        <dbReference type="EMBL" id="WIA15955.1"/>
    </source>
</evidence>
<dbReference type="PRINTS" id="PR00839">
    <property type="entry name" value="V8PROTEASE"/>
</dbReference>
<evidence type="ECO:0000256" key="1">
    <source>
        <dbReference type="ARBA" id="ARBA00007664"/>
    </source>
</evidence>
<feature type="coiled-coil region" evidence="8">
    <location>
        <begin position="314"/>
        <end position="341"/>
    </location>
</feature>
<evidence type="ECO:0000259" key="10">
    <source>
        <dbReference type="PROSITE" id="PS50240"/>
    </source>
</evidence>
<feature type="domain" description="Peptidase S1" evidence="10">
    <location>
        <begin position="363"/>
        <end position="575"/>
    </location>
</feature>